<proteinExistence type="inferred from homology"/>
<evidence type="ECO:0000256" key="6">
    <source>
        <dbReference type="PROSITE-ProRule" id="PRU00339"/>
    </source>
</evidence>
<dbReference type="GO" id="GO:0006355">
    <property type="term" value="P:regulation of DNA-templated transcription"/>
    <property type="evidence" value="ECO:0007669"/>
    <property type="project" value="InterPro"/>
</dbReference>
<name>A0A934WZV1_9BACT</name>
<dbReference type="PANTHER" id="PTHR46630">
    <property type="entry name" value="TETRATRICOPEPTIDE REPEAT PROTEIN 29"/>
    <property type="match status" value="1"/>
</dbReference>
<feature type="transmembrane region" description="Helical" evidence="8">
    <location>
        <begin position="348"/>
        <end position="369"/>
    </location>
</feature>
<dbReference type="AlphaFoldDB" id="A0A934WZV1"/>
<keyword evidence="8" id="KW-0472">Membrane</keyword>
<keyword evidence="8" id="KW-1133">Transmembrane helix</keyword>
<gene>
    <name evidence="10" type="ORF">JKA74_12935</name>
</gene>
<dbReference type="GO" id="GO:0003677">
    <property type="term" value="F:DNA binding"/>
    <property type="evidence" value="ECO:0007669"/>
    <property type="project" value="InterPro"/>
</dbReference>
<dbReference type="GO" id="GO:0005737">
    <property type="term" value="C:cytoplasm"/>
    <property type="evidence" value="ECO:0007669"/>
    <property type="project" value="UniProtKB-SubCell"/>
</dbReference>
<comment type="similarity">
    <text evidence="5">Belongs to the Rap family.</text>
</comment>
<dbReference type="SMART" id="SM00421">
    <property type="entry name" value="HTH_LUXR"/>
    <property type="match status" value="1"/>
</dbReference>
<dbReference type="Pfam" id="PF13424">
    <property type="entry name" value="TPR_12"/>
    <property type="match status" value="1"/>
</dbReference>
<keyword evidence="2" id="KW-0963">Cytoplasm</keyword>
<dbReference type="InterPro" id="IPR019734">
    <property type="entry name" value="TPR_rpt"/>
</dbReference>
<keyword evidence="7" id="KW-0175">Coiled coil</keyword>
<dbReference type="InterPro" id="IPR051476">
    <property type="entry name" value="Bac_ResReg_Asp_Phosphatase"/>
</dbReference>
<dbReference type="Pfam" id="PF13181">
    <property type="entry name" value="TPR_8"/>
    <property type="match status" value="2"/>
</dbReference>
<evidence type="ECO:0000313" key="11">
    <source>
        <dbReference type="Proteomes" id="UP000611723"/>
    </source>
</evidence>
<evidence type="ECO:0000256" key="3">
    <source>
        <dbReference type="ARBA" id="ARBA00022737"/>
    </source>
</evidence>
<dbReference type="InterPro" id="IPR016032">
    <property type="entry name" value="Sig_transdc_resp-reg_C-effctor"/>
</dbReference>
<dbReference type="SMART" id="SM00028">
    <property type="entry name" value="TPR"/>
    <property type="match status" value="6"/>
</dbReference>
<feature type="coiled-coil region" evidence="7">
    <location>
        <begin position="309"/>
        <end position="347"/>
    </location>
</feature>
<dbReference type="InterPro" id="IPR036388">
    <property type="entry name" value="WH-like_DNA-bd_sf"/>
</dbReference>
<evidence type="ECO:0000256" key="5">
    <source>
        <dbReference type="ARBA" id="ARBA00038253"/>
    </source>
</evidence>
<dbReference type="SUPFAM" id="SSF46894">
    <property type="entry name" value="C-terminal effector domain of the bipartite response regulators"/>
    <property type="match status" value="1"/>
</dbReference>
<feature type="coiled-coil region" evidence="7">
    <location>
        <begin position="389"/>
        <end position="416"/>
    </location>
</feature>
<comment type="caution">
    <text evidence="10">The sequence shown here is derived from an EMBL/GenBank/DDBJ whole genome shotgun (WGS) entry which is preliminary data.</text>
</comment>
<feature type="domain" description="HTH luxR-type" evidence="9">
    <location>
        <begin position="492"/>
        <end position="549"/>
    </location>
</feature>
<dbReference type="PANTHER" id="PTHR46630:SF1">
    <property type="entry name" value="TETRATRICOPEPTIDE REPEAT PROTEIN 29"/>
    <property type="match status" value="1"/>
</dbReference>
<dbReference type="SUPFAM" id="SSF48452">
    <property type="entry name" value="TPR-like"/>
    <property type="match status" value="2"/>
</dbReference>
<dbReference type="Proteomes" id="UP000611723">
    <property type="component" value="Unassembled WGS sequence"/>
</dbReference>
<dbReference type="Gene3D" id="1.10.10.10">
    <property type="entry name" value="Winged helix-like DNA-binding domain superfamily/Winged helix DNA-binding domain"/>
    <property type="match status" value="1"/>
</dbReference>
<evidence type="ECO:0000313" key="10">
    <source>
        <dbReference type="EMBL" id="MBK6265941.1"/>
    </source>
</evidence>
<evidence type="ECO:0000256" key="2">
    <source>
        <dbReference type="ARBA" id="ARBA00022490"/>
    </source>
</evidence>
<evidence type="ECO:0000256" key="4">
    <source>
        <dbReference type="ARBA" id="ARBA00022803"/>
    </source>
</evidence>
<dbReference type="Gene3D" id="1.25.40.10">
    <property type="entry name" value="Tetratricopeptide repeat domain"/>
    <property type="match status" value="2"/>
</dbReference>
<evidence type="ECO:0000256" key="1">
    <source>
        <dbReference type="ARBA" id="ARBA00004496"/>
    </source>
</evidence>
<keyword evidence="4 6" id="KW-0802">TPR repeat</keyword>
<keyword evidence="3" id="KW-0677">Repeat</keyword>
<dbReference type="InterPro" id="IPR011990">
    <property type="entry name" value="TPR-like_helical_dom_sf"/>
</dbReference>
<dbReference type="InterPro" id="IPR000792">
    <property type="entry name" value="Tscrpt_reg_LuxR_C"/>
</dbReference>
<evidence type="ECO:0000256" key="7">
    <source>
        <dbReference type="SAM" id="Coils"/>
    </source>
</evidence>
<dbReference type="EMBL" id="JAEQBW010000005">
    <property type="protein sequence ID" value="MBK6265941.1"/>
    <property type="molecule type" value="Genomic_DNA"/>
</dbReference>
<dbReference type="PROSITE" id="PS50005">
    <property type="entry name" value="TPR"/>
    <property type="match status" value="1"/>
</dbReference>
<evidence type="ECO:0000256" key="8">
    <source>
        <dbReference type="SAM" id="Phobius"/>
    </source>
</evidence>
<keyword evidence="11" id="KW-1185">Reference proteome</keyword>
<feature type="repeat" description="TPR" evidence="6">
    <location>
        <begin position="73"/>
        <end position="106"/>
    </location>
</feature>
<comment type="subcellular location">
    <subcellularLocation>
        <location evidence="1">Cytoplasm</location>
    </subcellularLocation>
</comment>
<evidence type="ECO:0000259" key="9">
    <source>
        <dbReference type="SMART" id="SM00421"/>
    </source>
</evidence>
<reference evidence="10" key="1">
    <citation type="submission" date="2021-01" db="EMBL/GenBank/DDBJ databases">
        <title>Marivirga aurantiaca sp. nov., isolated from intertidal surface sediments.</title>
        <authorList>
            <person name="Zhang M."/>
        </authorList>
    </citation>
    <scope>NUCLEOTIDE SEQUENCE</scope>
    <source>
        <strain evidence="10">S37H4</strain>
    </source>
</reference>
<sequence>MNQINLFQLDSAESSLNKALLIYETENDVSGQVDCQNALGLTAYYKQNLIVAEKYYRKAIELAERNNFQKRLTESFNNLGLVFYSRHLYDSALQYFHTTLLLKKKLNQTKSIASTLSNIGSVTGRMGLHEEALRYHKESLVWDVKNNNEKGKARNYTNISNEFDKLEQYDSAVIYLKKALAIFKEMDNKVEAARVQYNLGHNYFKNLNLPELAIKYYRSSIENFKEVDFYNEMHQVYLSLAEVYLVLDLNDKAGLYLDSAMFIDSQVNSVESRYRYHLIRSNYLQAKGEYSNALIEYKQFVNMRDSMNFHQQQARIQELEMSYENERKEKERQLIHKSEKIDDLSHQLYWSVIISILLLLLISVIYYLFRMKKERNLRATQQELHHSQQHLMQEKYKNLQLEKEKLDKDLESRKQELVNQALILIEKNNLFEELRTDFKKLTRKVDHPLLKTELDKLIQDYMYKINVQGRNNLEEQATPYLTDFYHKLEQQVCGLTESEKRLASLLRSELTSKEVAIMLGIEPKSVDMRRYRLRKKLGISSEDSLTEFFKSL</sequence>
<accession>A0A934WZV1</accession>
<protein>
    <submittedName>
        <fullName evidence="10">Tetratricopeptide repeat protein</fullName>
    </submittedName>
</protein>
<organism evidence="10 11">
    <name type="scientific">Marivirga aurantiaca</name>
    <dbReference type="NCBI Taxonomy" id="2802615"/>
    <lineage>
        <taxon>Bacteria</taxon>
        <taxon>Pseudomonadati</taxon>
        <taxon>Bacteroidota</taxon>
        <taxon>Cytophagia</taxon>
        <taxon>Cytophagales</taxon>
        <taxon>Marivirgaceae</taxon>
        <taxon>Marivirga</taxon>
    </lineage>
</organism>
<keyword evidence="8" id="KW-0812">Transmembrane</keyword>